<name>W0RMY7_9BACT</name>
<dbReference type="Proteomes" id="UP000019151">
    <property type="component" value="Chromosome"/>
</dbReference>
<dbReference type="InParanoid" id="W0RMY7"/>
<organism evidence="2 3">
    <name type="scientific">Gemmatirosa kalamazoonensis</name>
    <dbReference type="NCBI Taxonomy" id="861299"/>
    <lineage>
        <taxon>Bacteria</taxon>
        <taxon>Pseudomonadati</taxon>
        <taxon>Gemmatimonadota</taxon>
        <taxon>Gemmatimonadia</taxon>
        <taxon>Gemmatimonadales</taxon>
        <taxon>Gemmatimonadaceae</taxon>
        <taxon>Gemmatirosa</taxon>
    </lineage>
</organism>
<evidence type="ECO:0000256" key="1">
    <source>
        <dbReference type="SAM" id="MobiDB-lite"/>
    </source>
</evidence>
<feature type="region of interest" description="Disordered" evidence="1">
    <location>
        <begin position="19"/>
        <end position="72"/>
    </location>
</feature>
<keyword evidence="3" id="KW-1185">Reference proteome</keyword>
<dbReference type="AlphaFoldDB" id="W0RMY7"/>
<feature type="compositionally biased region" description="Basic and acidic residues" evidence="1">
    <location>
        <begin position="33"/>
        <end position="42"/>
    </location>
</feature>
<evidence type="ECO:0000313" key="2">
    <source>
        <dbReference type="EMBL" id="AHG90793.1"/>
    </source>
</evidence>
<gene>
    <name evidence="2" type="ORF">J421_3256</name>
</gene>
<proteinExistence type="predicted"/>
<evidence type="ECO:0000313" key="3">
    <source>
        <dbReference type="Proteomes" id="UP000019151"/>
    </source>
</evidence>
<dbReference type="HOGENOM" id="CLU_2716671_0_0_0"/>
<protein>
    <submittedName>
        <fullName evidence="2">Uncharacterized protein</fullName>
    </submittedName>
</protein>
<reference evidence="2 3" key="1">
    <citation type="journal article" date="2014" name="Genome Announc.">
        <title>Genome Sequence and Methylome of Soil Bacterium Gemmatirosa kalamazoonensis KBS708T, a Member of the Rarely Cultivated Gemmatimonadetes Phylum.</title>
        <authorList>
            <person name="Debruyn J.M."/>
            <person name="Radosevich M."/>
            <person name="Wommack K.E."/>
            <person name="Polson S.W."/>
            <person name="Hauser L.J."/>
            <person name="Fawaz M.N."/>
            <person name="Korlach J."/>
            <person name="Tsai Y.C."/>
        </authorList>
    </citation>
    <scope>NUCLEOTIDE SEQUENCE [LARGE SCALE GENOMIC DNA]</scope>
    <source>
        <strain evidence="2 3">KBS708</strain>
    </source>
</reference>
<accession>W0RMY7</accession>
<dbReference type="KEGG" id="gba:J421_3256"/>
<dbReference type="EMBL" id="CP007128">
    <property type="protein sequence ID" value="AHG90793.1"/>
    <property type="molecule type" value="Genomic_DNA"/>
</dbReference>
<sequence length="72" mass="7723">MLGDPKIQVVVLELTRAGDEEQAAAPQRAFEGTCDRHERQSSEETSGFTAAAWPSTRAPSRTPSNDAPLPDA</sequence>